<gene>
    <name evidence="2" type="ORF">CASFOL_026020</name>
</gene>
<sequence>MEVGCLRWVIGLEIGGGESANGVGESSAVTPIFQAWDGGAWVWASNGGKNRRRLASSVREDDPEVQELKAEVTKLQAEVAKIDEIREQYSTLKMIVEQMRMSQQGQSTPTDEEHPTRSSSTDDES</sequence>
<dbReference type="Proteomes" id="UP001632038">
    <property type="component" value="Unassembled WGS sequence"/>
</dbReference>
<proteinExistence type="predicted"/>
<feature type="compositionally biased region" description="Polar residues" evidence="1">
    <location>
        <begin position="100"/>
        <end position="109"/>
    </location>
</feature>
<evidence type="ECO:0000256" key="1">
    <source>
        <dbReference type="SAM" id="MobiDB-lite"/>
    </source>
</evidence>
<name>A0ABD3CSR6_9LAMI</name>
<feature type="region of interest" description="Disordered" evidence="1">
    <location>
        <begin position="98"/>
        <end position="125"/>
    </location>
</feature>
<comment type="caution">
    <text evidence="2">The sequence shown here is derived from an EMBL/GenBank/DDBJ whole genome shotgun (WGS) entry which is preliminary data.</text>
</comment>
<organism evidence="2 3">
    <name type="scientific">Castilleja foliolosa</name>
    <dbReference type="NCBI Taxonomy" id="1961234"/>
    <lineage>
        <taxon>Eukaryota</taxon>
        <taxon>Viridiplantae</taxon>
        <taxon>Streptophyta</taxon>
        <taxon>Embryophyta</taxon>
        <taxon>Tracheophyta</taxon>
        <taxon>Spermatophyta</taxon>
        <taxon>Magnoliopsida</taxon>
        <taxon>eudicotyledons</taxon>
        <taxon>Gunneridae</taxon>
        <taxon>Pentapetalae</taxon>
        <taxon>asterids</taxon>
        <taxon>lamiids</taxon>
        <taxon>Lamiales</taxon>
        <taxon>Orobanchaceae</taxon>
        <taxon>Pedicularideae</taxon>
        <taxon>Castillejinae</taxon>
        <taxon>Castilleja</taxon>
    </lineage>
</organism>
<accession>A0ABD3CSR6</accession>
<dbReference type="AlphaFoldDB" id="A0ABD3CSR6"/>
<evidence type="ECO:0000313" key="3">
    <source>
        <dbReference type="Proteomes" id="UP001632038"/>
    </source>
</evidence>
<dbReference type="EMBL" id="JAVIJP010000032">
    <property type="protein sequence ID" value="KAL3633036.1"/>
    <property type="molecule type" value="Genomic_DNA"/>
</dbReference>
<reference evidence="3" key="1">
    <citation type="journal article" date="2024" name="IScience">
        <title>Strigolactones Initiate the Formation of Haustorium-like Structures in Castilleja.</title>
        <authorList>
            <person name="Buerger M."/>
            <person name="Peterson D."/>
            <person name="Chory J."/>
        </authorList>
    </citation>
    <scope>NUCLEOTIDE SEQUENCE [LARGE SCALE GENOMIC DNA]</scope>
</reference>
<evidence type="ECO:0000313" key="2">
    <source>
        <dbReference type="EMBL" id="KAL3633036.1"/>
    </source>
</evidence>
<keyword evidence="3" id="KW-1185">Reference proteome</keyword>
<protein>
    <submittedName>
        <fullName evidence="2">Uncharacterized protein</fullName>
    </submittedName>
</protein>